<name>H0E3S2_9ACTN</name>
<dbReference type="Proteomes" id="UP000005143">
    <property type="component" value="Unassembled WGS sequence"/>
</dbReference>
<evidence type="ECO:0000313" key="3">
    <source>
        <dbReference type="Proteomes" id="UP000005143"/>
    </source>
</evidence>
<dbReference type="InterPro" id="IPR029044">
    <property type="entry name" value="Nucleotide-diphossugar_trans"/>
</dbReference>
<feature type="domain" description="Glycosyltransferase 2-like" evidence="1">
    <location>
        <begin position="27"/>
        <end position="142"/>
    </location>
</feature>
<dbReference type="GO" id="GO:0016740">
    <property type="term" value="F:transferase activity"/>
    <property type="evidence" value="ECO:0007669"/>
    <property type="project" value="UniProtKB-KW"/>
</dbReference>
<accession>H0E3S2</accession>
<dbReference type="InterPro" id="IPR001173">
    <property type="entry name" value="Glyco_trans_2-like"/>
</dbReference>
<comment type="caution">
    <text evidence="2">The sequence shown here is derived from an EMBL/GenBank/DDBJ whole genome shotgun (WGS) entry which is preliminary data.</text>
</comment>
<dbReference type="SUPFAM" id="SSF53448">
    <property type="entry name" value="Nucleotide-diphospho-sugar transferases"/>
    <property type="match status" value="1"/>
</dbReference>
<proteinExistence type="predicted"/>
<dbReference type="RefSeq" id="WP_007572595.1">
    <property type="nucleotide sequence ID" value="NZ_AGUD01000079.1"/>
</dbReference>
<gene>
    <name evidence="2" type="ORF">PAI11_14460</name>
</gene>
<dbReference type="PANTHER" id="PTHR43685:SF3">
    <property type="entry name" value="SLR2126 PROTEIN"/>
    <property type="match status" value="1"/>
</dbReference>
<dbReference type="Gene3D" id="3.90.550.10">
    <property type="entry name" value="Spore Coat Polysaccharide Biosynthesis Protein SpsA, Chain A"/>
    <property type="match status" value="1"/>
</dbReference>
<dbReference type="Pfam" id="PF00535">
    <property type="entry name" value="Glycos_transf_2"/>
    <property type="match status" value="1"/>
</dbReference>
<evidence type="ECO:0000259" key="1">
    <source>
        <dbReference type="Pfam" id="PF00535"/>
    </source>
</evidence>
<sequence length="311" mass="34262">MTRSTAGEPADVGLRDPIPRVRATVGVVVPTRGRPDALERCLDALRAAREHVAFDVVVADSTPDPDVRALGAEVCARDPWVRHVPHDLVGPSAARNLGARESSGEILVFVDDDVYVEPQAVVRLAAAVEATHDSVVVGGTVAMEPWAPDGGWSLLMVTRPNGFCRPVRPGERPTFVISALIAHRRSLVIDVPWDEAQRYYDDRLQCLRWLIAGARLELEPRARAVHDDVRKPYPLAQERDRIYANLVLALVLEDDPRAALGFETLGLAHSVKRVVRNRAQLGELLSGWAGAHRRFLADRPALEALRGRARR</sequence>
<reference evidence="2 3" key="1">
    <citation type="journal article" date="2013" name="Biodegradation">
        <title>Quantitative proteomic analysis of ibuprofen-degrading Patulibacter sp. strain I11.</title>
        <authorList>
            <person name="Almeida B."/>
            <person name="Kjeldal H."/>
            <person name="Lolas I."/>
            <person name="Knudsen A.D."/>
            <person name="Carvalho G."/>
            <person name="Nielsen K.L."/>
            <person name="Barreto Crespo M.T."/>
            <person name="Stensballe A."/>
            <person name="Nielsen J.L."/>
        </authorList>
    </citation>
    <scope>NUCLEOTIDE SEQUENCE [LARGE SCALE GENOMIC DNA]</scope>
    <source>
        <strain evidence="2 3">I11</strain>
    </source>
</reference>
<dbReference type="AlphaFoldDB" id="H0E3S2"/>
<organism evidence="2 3">
    <name type="scientific">Patulibacter medicamentivorans</name>
    <dbReference type="NCBI Taxonomy" id="1097667"/>
    <lineage>
        <taxon>Bacteria</taxon>
        <taxon>Bacillati</taxon>
        <taxon>Actinomycetota</taxon>
        <taxon>Thermoleophilia</taxon>
        <taxon>Solirubrobacterales</taxon>
        <taxon>Patulibacteraceae</taxon>
        <taxon>Patulibacter</taxon>
    </lineage>
</organism>
<keyword evidence="3" id="KW-1185">Reference proteome</keyword>
<dbReference type="InterPro" id="IPR050834">
    <property type="entry name" value="Glycosyltransf_2"/>
</dbReference>
<dbReference type="CDD" id="cd00761">
    <property type="entry name" value="Glyco_tranf_GTA_type"/>
    <property type="match status" value="1"/>
</dbReference>
<protein>
    <submittedName>
        <fullName evidence="2">Glycosyl transferase group 2 family protein</fullName>
    </submittedName>
</protein>
<dbReference type="PANTHER" id="PTHR43685">
    <property type="entry name" value="GLYCOSYLTRANSFERASE"/>
    <property type="match status" value="1"/>
</dbReference>
<dbReference type="OrthoDB" id="3655479at2"/>
<keyword evidence="2" id="KW-0808">Transferase</keyword>
<evidence type="ECO:0000313" key="2">
    <source>
        <dbReference type="EMBL" id="EHN11692.1"/>
    </source>
</evidence>
<dbReference type="EMBL" id="AGUD01000079">
    <property type="protein sequence ID" value="EHN11692.1"/>
    <property type="molecule type" value="Genomic_DNA"/>
</dbReference>